<dbReference type="SUPFAM" id="SSF54001">
    <property type="entry name" value="Cysteine proteinases"/>
    <property type="match status" value="1"/>
</dbReference>
<organism evidence="2 3">
    <name type="scientific">Actinokineospora spheciospongiae</name>
    <dbReference type="NCBI Taxonomy" id="909613"/>
    <lineage>
        <taxon>Bacteria</taxon>
        <taxon>Bacillati</taxon>
        <taxon>Actinomycetota</taxon>
        <taxon>Actinomycetes</taxon>
        <taxon>Pseudonocardiales</taxon>
        <taxon>Pseudonocardiaceae</taxon>
        <taxon>Actinokineospora</taxon>
    </lineage>
</organism>
<dbReference type="Gene3D" id="2.40.128.150">
    <property type="entry name" value="Cysteine proteinases"/>
    <property type="match status" value="1"/>
</dbReference>
<dbReference type="InterPro" id="IPR001447">
    <property type="entry name" value="Arylamine_N-AcTrfase"/>
</dbReference>
<dbReference type="PANTHER" id="PTHR11786:SF0">
    <property type="entry name" value="ARYLAMINE N-ACETYLTRANSFERASE 4-RELATED"/>
    <property type="match status" value="1"/>
</dbReference>
<evidence type="ECO:0000313" key="2">
    <source>
        <dbReference type="EMBL" id="EWC63459.1"/>
    </source>
</evidence>
<protein>
    <submittedName>
        <fullName evidence="2">N-acetyltransferase</fullName>
    </submittedName>
</protein>
<dbReference type="eggNOG" id="COG2162">
    <property type="taxonomic scope" value="Bacteria"/>
</dbReference>
<dbReference type="GO" id="GO:0016407">
    <property type="term" value="F:acetyltransferase activity"/>
    <property type="evidence" value="ECO:0007669"/>
    <property type="project" value="InterPro"/>
</dbReference>
<proteinExistence type="inferred from homology"/>
<dbReference type="EMBL" id="AYXG01000043">
    <property type="protein sequence ID" value="EWC63459.1"/>
    <property type="molecule type" value="Genomic_DNA"/>
</dbReference>
<evidence type="ECO:0000313" key="3">
    <source>
        <dbReference type="Proteomes" id="UP000019277"/>
    </source>
</evidence>
<dbReference type="Proteomes" id="UP000019277">
    <property type="component" value="Unassembled WGS sequence"/>
</dbReference>
<evidence type="ECO:0000256" key="1">
    <source>
        <dbReference type="ARBA" id="ARBA00006547"/>
    </source>
</evidence>
<gene>
    <name evidence="2" type="ORF">UO65_1136</name>
</gene>
<dbReference type="Gene3D" id="3.30.2140.10">
    <property type="entry name" value="Arylamine N-acetyltransferase"/>
    <property type="match status" value="1"/>
</dbReference>
<dbReference type="InterPro" id="IPR038765">
    <property type="entry name" value="Papain-like_cys_pep_sf"/>
</dbReference>
<keyword evidence="2" id="KW-0808">Transferase</keyword>
<dbReference type="AlphaFoldDB" id="W7JBN4"/>
<dbReference type="PATRIC" id="fig|909613.9.peg.1153"/>
<dbReference type="STRING" id="909613.UO65_1136"/>
<dbReference type="OrthoDB" id="7181050at2"/>
<reference evidence="2 3" key="1">
    <citation type="journal article" date="2014" name="Genome Announc.">
        <title>Draft Genome Sequence of the Antitrypanosomally Active Sponge-Associated Bacterium Actinokineospora sp. Strain EG49.</title>
        <authorList>
            <person name="Harjes J."/>
            <person name="Ryu T."/>
            <person name="Abdelmohsen U.R."/>
            <person name="Moitinho-Silva L."/>
            <person name="Horn H."/>
            <person name="Ravasi T."/>
            <person name="Hentschel U."/>
        </authorList>
    </citation>
    <scope>NUCLEOTIDE SEQUENCE [LARGE SCALE GENOMIC DNA]</scope>
    <source>
        <strain evidence="2 3">EG49</strain>
    </source>
</reference>
<keyword evidence="3" id="KW-1185">Reference proteome</keyword>
<name>W7JBN4_9PSEU</name>
<dbReference type="Pfam" id="PF00797">
    <property type="entry name" value="Acetyltransf_2"/>
    <property type="match status" value="1"/>
</dbReference>
<dbReference type="RefSeq" id="WP_152551992.1">
    <property type="nucleotide sequence ID" value="NZ_AYXG01000043.1"/>
</dbReference>
<comment type="caution">
    <text evidence="2">The sequence shown here is derived from an EMBL/GenBank/DDBJ whole genome shotgun (WGS) entry which is preliminary data.</text>
</comment>
<dbReference type="PANTHER" id="PTHR11786">
    <property type="entry name" value="N-HYDROXYARYLAMINE O-ACETYLTRANSFERASE"/>
    <property type="match status" value="1"/>
</dbReference>
<accession>W7JBN4</accession>
<sequence length="299" mass="32955">MPQRTWRRPLDEGLRDAYLTRLGFPSPPPPTLDTLRALHRAQIEGVPYEVVWIALREPRTVEPLDSMGYLASGRGGYCYHLNGALAVLLDWLGFDTHLRVGGAQGRNDPVAPGATGSHMVIEVHGLPAPECAGGRWFVDTGLGDGLRDPLPLVPGDHRADPFRFRLRPSDVVPGGWRFDHDPRGAFAGMDFAPSEASIADFTDKHRELSTAPDSGFVRTVTLARREGRVIHELRGLALQTVAPGGEDSSVLTARADYFAALADLFRLPLSDVDESRRGVLWNRLREDHERYLLAQTGSQ</sequence>
<comment type="similarity">
    <text evidence="1">Belongs to the arylamine N-acetyltransferase family.</text>
</comment>